<keyword evidence="3" id="KW-1185">Reference proteome</keyword>
<evidence type="ECO:0000256" key="1">
    <source>
        <dbReference type="SAM" id="Phobius"/>
    </source>
</evidence>
<keyword evidence="1" id="KW-1133">Transmembrane helix</keyword>
<sequence>MADNTLAHRAQNPTVTEAVHLPPSAPPTNHGHTVAAWTTTWVVVAGAVIAALAMVFAQVWLVWAGLGVCVLGIVIGKVLQVLGYGQGGAATLAKQSARGGH</sequence>
<dbReference type="EMBL" id="BJLQ01000002">
    <property type="protein sequence ID" value="GEA82916.1"/>
    <property type="molecule type" value="Genomic_DNA"/>
</dbReference>
<gene>
    <name evidence="2" type="ORF">CGE01nite_01670</name>
</gene>
<keyword evidence="1" id="KW-0472">Membrane</keyword>
<proteinExistence type="predicted"/>
<organism evidence="2 3">
    <name type="scientific">Cellulomonas gelida</name>
    <dbReference type="NCBI Taxonomy" id="1712"/>
    <lineage>
        <taxon>Bacteria</taxon>
        <taxon>Bacillati</taxon>
        <taxon>Actinomycetota</taxon>
        <taxon>Actinomycetes</taxon>
        <taxon>Micrococcales</taxon>
        <taxon>Cellulomonadaceae</taxon>
        <taxon>Cellulomonas</taxon>
    </lineage>
</organism>
<name>A0A4Y3KGX5_9CELL</name>
<reference evidence="2 3" key="1">
    <citation type="submission" date="2019-06" db="EMBL/GenBank/DDBJ databases">
        <title>Whole genome shotgun sequence of Cellulomonas gelida NBRC 3748.</title>
        <authorList>
            <person name="Hosoyama A."/>
            <person name="Uohara A."/>
            <person name="Ohji S."/>
            <person name="Ichikawa N."/>
        </authorList>
    </citation>
    <scope>NUCLEOTIDE SEQUENCE [LARGE SCALE GENOMIC DNA]</scope>
    <source>
        <strain evidence="2 3">NBRC 3748</strain>
    </source>
</reference>
<evidence type="ECO:0000313" key="2">
    <source>
        <dbReference type="EMBL" id="GEA82916.1"/>
    </source>
</evidence>
<dbReference type="InterPro" id="IPR046550">
    <property type="entry name" value="DUF6704"/>
</dbReference>
<accession>A0A4Y3KGX5</accession>
<dbReference type="Proteomes" id="UP000320461">
    <property type="component" value="Unassembled WGS sequence"/>
</dbReference>
<dbReference type="RefSeq" id="WP_048341442.1">
    <property type="nucleotide sequence ID" value="NZ_BJLQ01000002.1"/>
</dbReference>
<evidence type="ECO:0000313" key="3">
    <source>
        <dbReference type="Proteomes" id="UP000320461"/>
    </source>
</evidence>
<dbReference type="OrthoDB" id="5149710at2"/>
<dbReference type="Pfam" id="PF20447">
    <property type="entry name" value="DUF6704"/>
    <property type="match status" value="1"/>
</dbReference>
<keyword evidence="1" id="KW-0812">Transmembrane</keyword>
<dbReference type="NCBIfam" id="NF041681">
    <property type="entry name" value="HGxxPAAW"/>
    <property type="match status" value="1"/>
</dbReference>
<feature type="transmembrane region" description="Helical" evidence="1">
    <location>
        <begin position="34"/>
        <end position="53"/>
    </location>
</feature>
<protein>
    <submittedName>
        <fullName evidence="2">Uncharacterized protein</fullName>
    </submittedName>
</protein>
<dbReference type="AlphaFoldDB" id="A0A4Y3KGX5"/>
<comment type="caution">
    <text evidence="2">The sequence shown here is derived from an EMBL/GenBank/DDBJ whole genome shotgun (WGS) entry which is preliminary data.</text>
</comment>
<feature type="transmembrane region" description="Helical" evidence="1">
    <location>
        <begin position="60"/>
        <end position="79"/>
    </location>
</feature>